<keyword evidence="3" id="KW-0274">FAD</keyword>
<comment type="similarity">
    <text evidence="1">Belongs to the FAD-dependent oxidoreductase family.</text>
</comment>
<dbReference type="Proteomes" id="UP000017836">
    <property type="component" value="Unassembled WGS sequence"/>
</dbReference>
<dbReference type="Pfam" id="PF07992">
    <property type="entry name" value="Pyr_redox_2"/>
    <property type="match status" value="1"/>
</dbReference>
<dbReference type="EMBL" id="KI392485">
    <property type="protein sequence ID" value="ERN16107.1"/>
    <property type="molecule type" value="Genomic_DNA"/>
</dbReference>
<dbReference type="GO" id="GO:0005737">
    <property type="term" value="C:cytoplasm"/>
    <property type="evidence" value="ECO:0000318"/>
    <property type="project" value="GO_Central"/>
</dbReference>
<evidence type="ECO:0000256" key="2">
    <source>
        <dbReference type="ARBA" id="ARBA00022630"/>
    </source>
</evidence>
<dbReference type="STRING" id="13333.U5D3X3"/>
<dbReference type="OMA" id="QTEPWIN"/>
<evidence type="ECO:0000313" key="8">
    <source>
        <dbReference type="Proteomes" id="UP000017836"/>
    </source>
</evidence>
<evidence type="ECO:0000259" key="6">
    <source>
        <dbReference type="Pfam" id="PF07992"/>
    </source>
</evidence>
<dbReference type="HOGENOM" id="CLU_019845_2_0_1"/>
<reference evidence="8" key="1">
    <citation type="journal article" date="2013" name="Science">
        <title>The Amborella genome and the evolution of flowering plants.</title>
        <authorList>
            <consortium name="Amborella Genome Project"/>
        </authorList>
    </citation>
    <scope>NUCLEOTIDE SEQUENCE [LARGE SCALE GENOMIC DNA]</scope>
</reference>
<proteinExistence type="inferred from homology"/>
<keyword evidence="2" id="KW-0285">Flavoprotein</keyword>
<dbReference type="PANTHER" id="PTHR43735">
    <property type="entry name" value="APOPTOSIS-INDUCING FACTOR 1"/>
    <property type="match status" value="1"/>
</dbReference>
<gene>
    <name evidence="7" type="ORF">AMTR_s00030p00192180</name>
</gene>
<sequence length="358" mass="39669">MEASVEYKRVVIVGGGVAGALLARSVEFHADVFLIDPKEYYEIPWANLRAKVEPDFAKRSLINHKDYLRNTRLVTASGVKVTEKEVLTSDGRWILYDYLVIATGHPYSIPLTRLERLQQFQAEYQKLQSADSVLILGGGPTGVELAGEIVVDFPGKQVTIVHRGSRLLDFIGQKASTKVLDWLKAKHVNVLLNQEVKLDELSEGQKTYETSNGTKVSADCCFICTGLPLSTEWLREGVLSECLDRHGRLMVNEHLLVRGKSNVFAIGDITNVPEIKQGFYAQKHAAVVAKNLKALIKGGKKLTDYCPGTTMAMVSLGRREAVAQFPFTTLIGRFPGMIKSKDLFVGKTRKEMGLEDGD</sequence>
<dbReference type="Gramene" id="ERN16107">
    <property type="protein sequence ID" value="ERN16107"/>
    <property type="gene ID" value="AMTR_s00030p00192180"/>
</dbReference>
<evidence type="ECO:0000256" key="5">
    <source>
        <dbReference type="ARBA" id="ARBA00057036"/>
    </source>
</evidence>
<dbReference type="InterPro" id="IPR036188">
    <property type="entry name" value="FAD/NAD-bd_sf"/>
</dbReference>
<dbReference type="PANTHER" id="PTHR43735:SF3">
    <property type="entry name" value="FERROPTOSIS SUPPRESSOR PROTEIN 1"/>
    <property type="match status" value="1"/>
</dbReference>
<evidence type="ECO:0000256" key="1">
    <source>
        <dbReference type="ARBA" id="ARBA00006442"/>
    </source>
</evidence>
<dbReference type="KEGG" id="atr:18444405"/>
<keyword evidence="4" id="KW-0560">Oxidoreductase</keyword>
<dbReference type="SUPFAM" id="SSF51905">
    <property type="entry name" value="FAD/NAD(P)-binding domain"/>
    <property type="match status" value="1"/>
</dbReference>
<evidence type="ECO:0000313" key="7">
    <source>
        <dbReference type="EMBL" id="ERN16107.1"/>
    </source>
</evidence>
<dbReference type="Gene3D" id="3.50.50.100">
    <property type="match status" value="1"/>
</dbReference>
<comment type="function">
    <text evidence="5">Putative FAD-dependent oxidoreductase.</text>
</comment>
<feature type="domain" description="FAD/NAD(P)-binding" evidence="6">
    <location>
        <begin position="9"/>
        <end position="274"/>
    </location>
</feature>
<protein>
    <recommendedName>
        <fullName evidence="6">FAD/NAD(P)-binding domain-containing protein</fullName>
    </recommendedName>
</protein>
<dbReference type="eggNOG" id="KOG2495">
    <property type="taxonomic scope" value="Eukaryota"/>
</dbReference>
<name>U5D3X3_AMBTC</name>
<dbReference type="PRINTS" id="PR00368">
    <property type="entry name" value="FADPNR"/>
</dbReference>
<accession>U5D3X3</accession>
<dbReference type="FunFam" id="3.50.50.100:FF:000006">
    <property type="entry name" value="apoptosis-inducing factor 2"/>
    <property type="match status" value="1"/>
</dbReference>
<dbReference type="GO" id="GO:0004174">
    <property type="term" value="F:electron-transferring-flavoprotein dehydrogenase activity"/>
    <property type="evidence" value="ECO:0000318"/>
    <property type="project" value="GO_Central"/>
</dbReference>
<organism evidence="7 8">
    <name type="scientific">Amborella trichopoda</name>
    <dbReference type="NCBI Taxonomy" id="13333"/>
    <lineage>
        <taxon>Eukaryota</taxon>
        <taxon>Viridiplantae</taxon>
        <taxon>Streptophyta</taxon>
        <taxon>Embryophyta</taxon>
        <taxon>Tracheophyta</taxon>
        <taxon>Spermatophyta</taxon>
        <taxon>Magnoliopsida</taxon>
        <taxon>Amborellales</taxon>
        <taxon>Amborellaceae</taxon>
        <taxon>Amborella</taxon>
    </lineage>
</organism>
<dbReference type="AlphaFoldDB" id="U5D3X3"/>
<dbReference type="OrthoDB" id="202203at2759"/>
<dbReference type="GO" id="GO:0050660">
    <property type="term" value="F:flavin adenine dinucleotide binding"/>
    <property type="evidence" value="ECO:0000318"/>
    <property type="project" value="GO_Central"/>
</dbReference>
<keyword evidence="8" id="KW-1185">Reference proteome</keyword>
<evidence type="ECO:0000256" key="4">
    <source>
        <dbReference type="ARBA" id="ARBA00023002"/>
    </source>
</evidence>
<dbReference type="InterPro" id="IPR023753">
    <property type="entry name" value="FAD/NAD-binding_dom"/>
</dbReference>
<evidence type="ECO:0000256" key="3">
    <source>
        <dbReference type="ARBA" id="ARBA00022827"/>
    </source>
</evidence>